<evidence type="ECO:0000313" key="2">
    <source>
        <dbReference type="EMBL" id="KZC12024.1"/>
    </source>
</evidence>
<dbReference type="EMBL" id="KQ434937">
    <property type="protein sequence ID" value="KZC12024.1"/>
    <property type="molecule type" value="Genomic_DNA"/>
</dbReference>
<name>A0A154PKM6_DUFNO</name>
<sequence>MRIYRYAGMRRLLCRKSTRRNMKETLDYVVLAGVDACRVVDGDSEAAGCTARGFAEGGDQEKTNGAGKERVARAHISTLPPPS</sequence>
<feature type="region of interest" description="Disordered" evidence="1">
    <location>
        <begin position="54"/>
        <end position="83"/>
    </location>
</feature>
<reference evidence="2 3" key="1">
    <citation type="submission" date="2015-07" db="EMBL/GenBank/DDBJ databases">
        <title>The genome of Dufourea novaeangliae.</title>
        <authorList>
            <person name="Pan H."/>
            <person name="Kapheim K."/>
        </authorList>
    </citation>
    <scope>NUCLEOTIDE SEQUENCE [LARGE SCALE GENOMIC DNA]</scope>
    <source>
        <strain evidence="2">0120121106</strain>
        <tissue evidence="2">Whole body</tissue>
    </source>
</reference>
<keyword evidence="3" id="KW-1185">Reference proteome</keyword>
<feature type="compositionally biased region" description="Basic and acidic residues" evidence="1">
    <location>
        <begin position="59"/>
        <end position="72"/>
    </location>
</feature>
<evidence type="ECO:0000313" key="3">
    <source>
        <dbReference type="Proteomes" id="UP000076502"/>
    </source>
</evidence>
<organism evidence="2 3">
    <name type="scientific">Dufourea novaeangliae</name>
    <name type="common">Sweat bee</name>
    <dbReference type="NCBI Taxonomy" id="178035"/>
    <lineage>
        <taxon>Eukaryota</taxon>
        <taxon>Metazoa</taxon>
        <taxon>Ecdysozoa</taxon>
        <taxon>Arthropoda</taxon>
        <taxon>Hexapoda</taxon>
        <taxon>Insecta</taxon>
        <taxon>Pterygota</taxon>
        <taxon>Neoptera</taxon>
        <taxon>Endopterygota</taxon>
        <taxon>Hymenoptera</taxon>
        <taxon>Apocrita</taxon>
        <taxon>Aculeata</taxon>
        <taxon>Apoidea</taxon>
        <taxon>Anthophila</taxon>
        <taxon>Halictidae</taxon>
        <taxon>Rophitinae</taxon>
        <taxon>Dufourea</taxon>
    </lineage>
</organism>
<gene>
    <name evidence="2" type="ORF">WN55_04045</name>
</gene>
<dbReference type="Proteomes" id="UP000076502">
    <property type="component" value="Unassembled WGS sequence"/>
</dbReference>
<evidence type="ECO:0000256" key="1">
    <source>
        <dbReference type="SAM" id="MobiDB-lite"/>
    </source>
</evidence>
<accession>A0A154PKM6</accession>
<protein>
    <submittedName>
        <fullName evidence="2">Uncharacterized protein</fullName>
    </submittedName>
</protein>
<dbReference type="AlphaFoldDB" id="A0A154PKM6"/>
<proteinExistence type="predicted"/>